<dbReference type="PROSITE" id="PS51898">
    <property type="entry name" value="TYR_RECOMBINASE"/>
    <property type="match status" value="1"/>
</dbReference>
<keyword evidence="8" id="KW-1185">Reference proteome</keyword>
<evidence type="ECO:0000313" key="7">
    <source>
        <dbReference type="EMBL" id="MBW7453793.1"/>
    </source>
</evidence>
<dbReference type="InterPro" id="IPR010998">
    <property type="entry name" value="Integrase_recombinase_N"/>
</dbReference>
<evidence type="ECO:0000256" key="3">
    <source>
        <dbReference type="ARBA" id="ARBA00023172"/>
    </source>
</evidence>
<gene>
    <name evidence="7" type="ORF">K0U00_07065</name>
</gene>
<name>A0ABS7BYQ8_9BACL</name>
<proteinExistence type="inferred from homology"/>
<dbReference type="RefSeq" id="WP_210046536.1">
    <property type="nucleotide sequence ID" value="NZ_JBHLVU010000031.1"/>
</dbReference>
<evidence type="ECO:0000259" key="5">
    <source>
        <dbReference type="PROSITE" id="PS51898"/>
    </source>
</evidence>
<evidence type="ECO:0000256" key="2">
    <source>
        <dbReference type="ARBA" id="ARBA00023125"/>
    </source>
</evidence>
<dbReference type="EMBL" id="JAHZIK010000116">
    <property type="protein sequence ID" value="MBW7453793.1"/>
    <property type="molecule type" value="Genomic_DNA"/>
</dbReference>
<dbReference type="PANTHER" id="PTHR30349">
    <property type="entry name" value="PHAGE INTEGRASE-RELATED"/>
    <property type="match status" value="1"/>
</dbReference>
<feature type="domain" description="Tyr recombinase" evidence="5">
    <location>
        <begin position="112"/>
        <end position="293"/>
    </location>
</feature>
<comment type="similarity">
    <text evidence="1">Belongs to the 'phage' integrase family.</text>
</comment>
<keyword evidence="3" id="KW-0233">DNA recombination</keyword>
<sequence>MRITKVKKAAPATMEEALNQFINWKKANNLSEQTILDYTTHVNLLFKRFPNAAESYEQLEKALYEHLGQENIKPATYNNRLVYLRTFFKWCVEQGVLSNNPLDSFKKRKDEGRIVQIDENVLTDLLQIPNQSTYAGLRDYALLLIFLDSGIRPKEAFSLMESDYNNRSCELTVTAEKAKTRISRTLHILPQTAKAINELLSVRPEEWKNKAPLFCTNEGKPLNRHTWGDRIEMYCKKLGTRFHPYALRHAFSIMFLRGKGNAFALQMMLGHVDMTMTRRYVRLTNSDVKEQHSMASPINRILPQKKRLRNIEGK</sequence>
<dbReference type="Gene3D" id="1.10.443.10">
    <property type="entry name" value="Intergrase catalytic core"/>
    <property type="match status" value="1"/>
</dbReference>
<dbReference type="Pfam" id="PF00589">
    <property type="entry name" value="Phage_integrase"/>
    <property type="match status" value="1"/>
</dbReference>
<feature type="domain" description="Core-binding (CB)" evidence="6">
    <location>
        <begin position="12"/>
        <end position="92"/>
    </location>
</feature>
<evidence type="ECO:0000256" key="4">
    <source>
        <dbReference type="PROSITE-ProRule" id="PRU01248"/>
    </source>
</evidence>
<dbReference type="Proteomes" id="UP001519887">
    <property type="component" value="Unassembled WGS sequence"/>
</dbReference>
<dbReference type="InterPro" id="IPR013762">
    <property type="entry name" value="Integrase-like_cat_sf"/>
</dbReference>
<dbReference type="SUPFAM" id="SSF56349">
    <property type="entry name" value="DNA breaking-rejoining enzymes"/>
    <property type="match status" value="1"/>
</dbReference>
<evidence type="ECO:0000259" key="6">
    <source>
        <dbReference type="PROSITE" id="PS51900"/>
    </source>
</evidence>
<evidence type="ECO:0000313" key="8">
    <source>
        <dbReference type="Proteomes" id="UP001519887"/>
    </source>
</evidence>
<accession>A0ABS7BYQ8</accession>
<evidence type="ECO:0000256" key="1">
    <source>
        <dbReference type="ARBA" id="ARBA00008857"/>
    </source>
</evidence>
<organism evidence="7 8">
    <name type="scientific">Paenibacillus sepulcri</name>
    <dbReference type="NCBI Taxonomy" id="359917"/>
    <lineage>
        <taxon>Bacteria</taxon>
        <taxon>Bacillati</taxon>
        <taxon>Bacillota</taxon>
        <taxon>Bacilli</taxon>
        <taxon>Bacillales</taxon>
        <taxon>Paenibacillaceae</taxon>
        <taxon>Paenibacillus</taxon>
    </lineage>
</organism>
<dbReference type="PANTHER" id="PTHR30349:SF41">
    <property type="entry name" value="INTEGRASE_RECOMBINASE PROTEIN MJ0367-RELATED"/>
    <property type="match status" value="1"/>
</dbReference>
<keyword evidence="2 4" id="KW-0238">DNA-binding</keyword>
<dbReference type="CDD" id="cd00397">
    <property type="entry name" value="DNA_BRE_C"/>
    <property type="match status" value="1"/>
</dbReference>
<dbReference type="InterPro" id="IPR002104">
    <property type="entry name" value="Integrase_catalytic"/>
</dbReference>
<protein>
    <submittedName>
        <fullName evidence="7">Tyrosine-type recombinase/integrase</fullName>
    </submittedName>
</protein>
<dbReference type="InterPro" id="IPR011010">
    <property type="entry name" value="DNA_brk_join_enz"/>
</dbReference>
<dbReference type="Gene3D" id="1.10.150.130">
    <property type="match status" value="1"/>
</dbReference>
<dbReference type="PROSITE" id="PS51900">
    <property type="entry name" value="CB"/>
    <property type="match status" value="1"/>
</dbReference>
<reference evidence="7 8" key="1">
    <citation type="submission" date="2021-07" db="EMBL/GenBank/DDBJ databases">
        <title>Paenibacillus radiodurans sp. nov., isolated from the southeastern edge of Tengger Desert.</title>
        <authorList>
            <person name="Zhang G."/>
        </authorList>
    </citation>
    <scope>NUCLEOTIDE SEQUENCE [LARGE SCALE GENOMIC DNA]</scope>
    <source>
        <strain evidence="7 8">CCM 7311</strain>
    </source>
</reference>
<dbReference type="InterPro" id="IPR044068">
    <property type="entry name" value="CB"/>
</dbReference>
<dbReference type="InterPro" id="IPR050090">
    <property type="entry name" value="Tyrosine_recombinase_XerCD"/>
</dbReference>
<comment type="caution">
    <text evidence="7">The sequence shown here is derived from an EMBL/GenBank/DDBJ whole genome shotgun (WGS) entry which is preliminary data.</text>
</comment>